<accession>G2YU37</accession>
<dbReference type="EMBL" id="FQ790353">
    <property type="protein sequence ID" value="CCD55135.1"/>
    <property type="molecule type" value="Genomic_DNA"/>
</dbReference>
<dbReference type="InParanoid" id="G2YU37"/>
<protein>
    <submittedName>
        <fullName evidence="1">Uncharacterized protein</fullName>
    </submittedName>
</protein>
<name>G2YU37_BOTF4</name>
<evidence type="ECO:0000313" key="1">
    <source>
        <dbReference type="EMBL" id="CCD55135.1"/>
    </source>
</evidence>
<organism evidence="1 2">
    <name type="scientific">Botryotinia fuckeliana (strain T4)</name>
    <name type="common">Noble rot fungus</name>
    <name type="synonym">Botrytis cinerea</name>
    <dbReference type="NCBI Taxonomy" id="999810"/>
    <lineage>
        <taxon>Eukaryota</taxon>
        <taxon>Fungi</taxon>
        <taxon>Dikarya</taxon>
        <taxon>Ascomycota</taxon>
        <taxon>Pezizomycotina</taxon>
        <taxon>Leotiomycetes</taxon>
        <taxon>Helotiales</taxon>
        <taxon>Sclerotiniaceae</taxon>
        <taxon>Botrytis</taxon>
    </lineage>
</organism>
<dbReference type="Proteomes" id="UP000008177">
    <property type="component" value="Unplaced contigs"/>
</dbReference>
<proteinExistence type="predicted"/>
<reference evidence="2" key="1">
    <citation type="journal article" date="2011" name="PLoS Genet.">
        <title>Genomic analysis of the necrotrophic fungal pathogens Sclerotinia sclerotiorum and Botrytis cinerea.</title>
        <authorList>
            <person name="Amselem J."/>
            <person name="Cuomo C.A."/>
            <person name="van Kan J.A."/>
            <person name="Viaud M."/>
            <person name="Benito E.P."/>
            <person name="Couloux A."/>
            <person name="Coutinho P.M."/>
            <person name="de Vries R.P."/>
            <person name="Dyer P.S."/>
            <person name="Fillinger S."/>
            <person name="Fournier E."/>
            <person name="Gout L."/>
            <person name="Hahn M."/>
            <person name="Kohn L."/>
            <person name="Lapalu N."/>
            <person name="Plummer K.M."/>
            <person name="Pradier J.M."/>
            <person name="Quevillon E."/>
            <person name="Sharon A."/>
            <person name="Simon A."/>
            <person name="ten Have A."/>
            <person name="Tudzynski B."/>
            <person name="Tudzynski P."/>
            <person name="Wincker P."/>
            <person name="Andrew M."/>
            <person name="Anthouard V."/>
            <person name="Beever R.E."/>
            <person name="Beffa R."/>
            <person name="Benoit I."/>
            <person name="Bouzid O."/>
            <person name="Brault B."/>
            <person name="Chen Z."/>
            <person name="Choquer M."/>
            <person name="Collemare J."/>
            <person name="Cotton P."/>
            <person name="Danchin E.G."/>
            <person name="Da Silva C."/>
            <person name="Gautier A."/>
            <person name="Giraud C."/>
            <person name="Giraud T."/>
            <person name="Gonzalez C."/>
            <person name="Grossetete S."/>
            <person name="Guldener U."/>
            <person name="Henrissat B."/>
            <person name="Howlett B.J."/>
            <person name="Kodira C."/>
            <person name="Kretschmer M."/>
            <person name="Lappartient A."/>
            <person name="Leroch M."/>
            <person name="Levis C."/>
            <person name="Mauceli E."/>
            <person name="Neuveglise C."/>
            <person name="Oeser B."/>
            <person name="Pearson M."/>
            <person name="Poulain J."/>
            <person name="Poussereau N."/>
            <person name="Quesneville H."/>
            <person name="Rascle C."/>
            <person name="Schumacher J."/>
            <person name="Segurens B."/>
            <person name="Sexton A."/>
            <person name="Silva E."/>
            <person name="Sirven C."/>
            <person name="Soanes D.M."/>
            <person name="Talbot N.J."/>
            <person name="Templeton M."/>
            <person name="Yandava C."/>
            <person name="Yarden O."/>
            <person name="Zeng Q."/>
            <person name="Rollins J.A."/>
            <person name="Lebrun M.H."/>
            <person name="Dickman M."/>
        </authorList>
    </citation>
    <scope>NUCLEOTIDE SEQUENCE [LARGE SCALE GENOMIC DNA]</scope>
    <source>
        <strain evidence="2">T4</strain>
    </source>
</reference>
<dbReference type="AlphaFoldDB" id="G2YU37"/>
<evidence type="ECO:0000313" key="2">
    <source>
        <dbReference type="Proteomes" id="UP000008177"/>
    </source>
</evidence>
<dbReference type="HOGENOM" id="CLU_2721953_0_0_1"/>
<gene>
    <name evidence="1" type="ORF">BofuT4_uP159560.1</name>
</gene>
<sequence length="72" mass="7997">MERVHDIPPDLKSGDVSIHDISVPPSIIHPTPCSLASLRTRSSQHNASHSFLLHAAMSITPCHHHQNRKHVI</sequence>